<dbReference type="EMBL" id="JANAVB010005598">
    <property type="protein sequence ID" value="KAJ6846387.1"/>
    <property type="molecule type" value="Genomic_DNA"/>
</dbReference>
<accession>A0AAX6I0T1</accession>
<name>A0AAX6I0T1_IRIPA</name>
<comment type="caution">
    <text evidence="1">The sequence shown here is derived from an EMBL/GenBank/DDBJ whole genome shotgun (WGS) entry which is preliminary data.</text>
</comment>
<sequence length="92" mass="10585">MPNDSADGNLGGFDMLTDGMDDKLKRASTTGFDAGSDESLDGDYMVRPDITFIPGSDYSPEVRIKFSFLRVRKRREEKRRKKARVLNWFLLY</sequence>
<dbReference type="AlphaFoldDB" id="A0AAX6I0T1"/>
<reference evidence="1" key="2">
    <citation type="submission" date="2023-04" db="EMBL/GenBank/DDBJ databases">
        <authorList>
            <person name="Bruccoleri R.E."/>
            <person name="Oakeley E.J."/>
            <person name="Faust A.-M."/>
            <person name="Dessus-Babus S."/>
            <person name="Altorfer M."/>
            <person name="Burckhardt D."/>
            <person name="Oertli M."/>
            <person name="Naumann U."/>
            <person name="Petersen F."/>
            <person name="Wong J."/>
        </authorList>
    </citation>
    <scope>NUCLEOTIDE SEQUENCE</scope>
    <source>
        <strain evidence="1">GSM-AAB239-AS_SAM_17_03QT</strain>
        <tissue evidence="1">Leaf</tissue>
    </source>
</reference>
<dbReference type="Proteomes" id="UP001140949">
    <property type="component" value="Unassembled WGS sequence"/>
</dbReference>
<evidence type="ECO:0000313" key="2">
    <source>
        <dbReference type="Proteomes" id="UP001140949"/>
    </source>
</evidence>
<reference evidence="1" key="1">
    <citation type="journal article" date="2023" name="GigaByte">
        <title>Genome assembly of the bearded iris, Iris pallida Lam.</title>
        <authorList>
            <person name="Bruccoleri R.E."/>
            <person name="Oakeley E.J."/>
            <person name="Faust A.M.E."/>
            <person name="Altorfer M."/>
            <person name="Dessus-Babus S."/>
            <person name="Burckhardt D."/>
            <person name="Oertli M."/>
            <person name="Naumann U."/>
            <person name="Petersen F."/>
            <person name="Wong J."/>
        </authorList>
    </citation>
    <scope>NUCLEOTIDE SEQUENCE</scope>
    <source>
        <strain evidence="1">GSM-AAB239-AS_SAM_17_03QT</strain>
    </source>
</reference>
<proteinExistence type="predicted"/>
<gene>
    <name evidence="1" type="ORF">M6B38_280590</name>
</gene>
<protein>
    <submittedName>
        <fullName evidence="1">Uncharacterized protein</fullName>
    </submittedName>
</protein>
<evidence type="ECO:0000313" key="1">
    <source>
        <dbReference type="EMBL" id="KAJ6846387.1"/>
    </source>
</evidence>
<organism evidence="1 2">
    <name type="scientific">Iris pallida</name>
    <name type="common">Sweet iris</name>
    <dbReference type="NCBI Taxonomy" id="29817"/>
    <lineage>
        <taxon>Eukaryota</taxon>
        <taxon>Viridiplantae</taxon>
        <taxon>Streptophyta</taxon>
        <taxon>Embryophyta</taxon>
        <taxon>Tracheophyta</taxon>
        <taxon>Spermatophyta</taxon>
        <taxon>Magnoliopsida</taxon>
        <taxon>Liliopsida</taxon>
        <taxon>Asparagales</taxon>
        <taxon>Iridaceae</taxon>
        <taxon>Iridoideae</taxon>
        <taxon>Irideae</taxon>
        <taxon>Iris</taxon>
    </lineage>
</organism>
<keyword evidence="2" id="KW-1185">Reference proteome</keyword>